<dbReference type="InterPro" id="IPR013506">
    <property type="entry name" value="Topo_IIA_bsu_dom2"/>
</dbReference>
<dbReference type="InterPro" id="IPR013759">
    <property type="entry name" value="Topo_IIA_B_C"/>
</dbReference>
<dbReference type="GO" id="GO:0003918">
    <property type="term" value="F:DNA topoisomerase type II (double strand cut, ATP-hydrolyzing) activity"/>
    <property type="evidence" value="ECO:0007669"/>
    <property type="project" value="UniProtKB-EC"/>
</dbReference>
<dbReference type="InterPro" id="IPR031660">
    <property type="entry name" value="TOPRIM_C"/>
</dbReference>
<dbReference type="InterPro" id="IPR036890">
    <property type="entry name" value="HATPase_C_sf"/>
</dbReference>
<dbReference type="PROSITE" id="PS52040">
    <property type="entry name" value="TOPO_IIA"/>
    <property type="match status" value="1"/>
</dbReference>
<comment type="similarity">
    <text evidence="4">Belongs to the type II topoisomerase family.</text>
</comment>
<name>A0A6C0LS87_9ZZZZ</name>
<keyword evidence="12" id="KW-0413">Isomerase</keyword>
<dbReference type="InterPro" id="IPR013757">
    <property type="entry name" value="Topo_IIA_A_a_sf"/>
</dbReference>
<dbReference type="SUPFAM" id="SSF56719">
    <property type="entry name" value="Type II DNA topoisomerase"/>
    <property type="match status" value="1"/>
</dbReference>
<dbReference type="Gene3D" id="3.30.1360.40">
    <property type="match status" value="1"/>
</dbReference>
<dbReference type="InterPro" id="IPR014721">
    <property type="entry name" value="Ribsml_uS5_D2-typ_fold_subgr"/>
</dbReference>
<dbReference type="GO" id="GO:0005524">
    <property type="term" value="F:ATP binding"/>
    <property type="evidence" value="ECO:0007669"/>
    <property type="project" value="UniProtKB-KW"/>
</dbReference>
<evidence type="ECO:0000256" key="7">
    <source>
        <dbReference type="ARBA" id="ARBA00022741"/>
    </source>
</evidence>
<dbReference type="SMART" id="SM00434">
    <property type="entry name" value="TOP4c"/>
    <property type="match status" value="1"/>
</dbReference>
<dbReference type="InterPro" id="IPR013760">
    <property type="entry name" value="Topo_IIA-like_dom_sf"/>
</dbReference>
<dbReference type="InterPro" id="IPR020568">
    <property type="entry name" value="Ribosomal_Su5_D2-typ_SF"/>
</dbReference>
<dbReference type="PRINTS" id="PR01158">
    <property type="entry name" value="TOPISMRASEII"/>
</dbReference>
<dbReference type="InterPro" id="IPR050634">
    <property type="entry name" value="DNA_Topoisomerase_II"/>
</dbReference>
<feature type="domain" description="Topo IIA-type catalytic" evidence="13">
    <location>
        <begin position="666"/>
        <end position="1073"/>
    </location>
</feature>
<dbReference type="Gene3D" id="1.10.268.10">
    <property type="entry name" value="Topoisomerase, domain 3"/>
    <property type="match status" value="1"/>
</dbReference>
<evidence type="ECO:0000256" key="10">
    <source>
        <dbReference type="ARBA" id="ARBA00023029"/>
    </source>
</evidence>
<evidence type="ECO:0000256" key="12">
    <source>
        <dbReference type="ARBA" id="ARBA00023235"/>
    </source>
</evidence>
<dbReference type="PANTHER" id="PTHR10169:SF38">
    <property type="entry name" value="DNA TOPOISOMERASE 2"/>
    <property type="match status" value="1"/>
</dbReference>
<keyword evidence="7" id="KW-0547">Nucleotide-binding</keyword>
<dbReference type="Pfam" id="PF16898">
    <property type="entry name" value="TOPRIM_C"/>
    <property type="match status" value="1"/>
</dbReference>
<dbReference type="FunFam" id="3.40.50.670:FF:000001">
    <property type="entry name" value="DNA topoisomerase 2"/>
    <property type="match status" value="1"/>
</dbReference>
<reference evidence="14" key="1">
    <citation type="journal article" date="2020" name="Nature">
        <title>Giant virus diversity and host interactions through global metagenomics.</title>
        <authorList>
            <person name="Schulz F."/>
            <person name="Roux S."/>
            <person name="Paez-Espino D."/>
            <person name="Jungbluth S."/>
            <person name="Walsh D.A."/>
            <person name="Denef V.J."/>
            <person name="McMahon K.D."/>
            <person name="Konstantinidis K.T."/>
            <person name="Eloe-Fadrosh E.A."/>
            <person name="Kyrpides N.C."/>
            <person name="Woyke T."/>
        </authorList>
    </citation>
    <scope>NUCLEOTIDE SEQUENCE</scope>
    <source>
        <strain evidence="14">GVMAG-S-1016704-121</strain>
    </source>
</reference>
<dbReference type="PRINTS" id="PR00418">
    <property type="entry name" value="TPI2FAMILY"/>
</dbReference>
<comment type="cofactor">
    <cofactor evidence="2">
        <name>Ca(2+)</name>
        <dbReference type="ChEBI" id="CHEBI:29108"/>
    </cofactor>
</comment>
<dbReference type="EC" id="5.6.2.2" evidence="5"/>
<evidence type="ECO:0000313" key="14">
    <source>
        <dbReference type="EMBL" id="QHU33457.1"/>
    </source>
</evidence>
<dbReference type="SMART" id="SM00433">
    <property type="entry name" value="TOP2c"/>
    <property type="match status" value="1"/>
</dbReference>
<keyword evidence="11" id="KW-0238">DNA-binding</keyword>
<dbReference type="SUPFAM" id="SSF55874">
    <property type="entry name" value="ATPase domain of HSP90 chaperone/DNA topoisomerase II/histidine kinase"/>
    <property type="match status" value="1"/>
</dbReference>
<evidence type="ECO:0000256" key="8">
    <source>
        <dbReference type="ARBA" id="ARBA00022840"/>
    </source>
</evidence>
<dbReference type="GO" id="GO:0000819">
    <property type="term" value="P:sister chromatid segregation"/>
    <property type="evidence" value="ECO:0007669"/>
    <property type="project" value="TreeGrafter"/>
</dbReference>
<protein>
    <recommendedName>
        <fullName evidence="5">DNA topoisomerase (ATP-hydrolyzing)</fullName>
        <ecNumber evidence="5">5.6.2.2</ecNumber>
    </recommendedName>
</protein>
<evidence type="ECO:0000256" key="5">
    <source>
        <dbReference type="ARBA" id="ARBA00012895"/>
    </source>
</evidence>
<dbReference type="InterPro" id="IPR002205">
    <property type="entry name" value="Topo_IIA_dom_A"/>
</dbReference>
<dbReference type="GO" id="GO:0000712">
    <property type="term" value="P:resolution of meiotic recombination intermediates"/>
    <property type="evidence" value="ECO:0007669"/>
    <property type="project" value="TreeGrafter"/>
</dbReference>
<sequence>MSGQKLKVLTQHDHILTRPGMYVGGVEPVEYNKEVMTMTGPKHVKEMMVPALLKIIEEPLANASDASQNNPVAKNIKVTTDQRDSSIKIETNTKFVIEYVPDGNDYSVALAVSRFMTGTNFGDDDESFKLGQHGLGIKLTNVFSKYFEVVVHDPSTKQSYHGIWTNNMYTVEKSVVKKSSHKTPYVSITFIPDLPYFGLRGPLTAGQWDIIHSQVFDLAVTAPKHTTVHLNGEKIPFKGIKGYIQAVMGDSLDKICMDKVEVNGTVRLEVAVTIARDHAESIVYVNGAHTTRGTIHDYIFKNIANALSKKHNINPSMLRGLLLIVAEAWIPNARFTSQAKEELYTPVSKYGFKWDLSQSFIKSLAKTDLYTSVVNLLHDKDDKKAQKDMKVGKNKIPQFAKYDPATKLFKVNDAELLITEGDSAKQLANVGRNAVKRHANMGLYPLRGKLMNAGNSSLKALAANKEISELIQILGITPYKKYDLASARALPYRHLVIFTDQDVDGSHISGLCIQLIMTLVPSLLEVFPDYIKRFATPILKITSGKHAGKTFYTDAEYREYTDKHPDSKNAAVKYYKGLGTSTDKDAKQYFTEWSKNVITINNTGQPSTEAMKLAFDAKMSAERREYLANQYNPNANVNYSAQSTTIERFIYDDLMHFSNYDNIRSIPKMLDGQKAGQRKVVFYALNHVGKNEAKVAQMAGTAAQVTQYHHGEVSLANTIIGMAATYTGSHNLPLLYPSGQFGSRHAKNSAAAPRYIFTHISSFLPRLIKSEDNDVLTYNVDENKKVEPTVYIPVIPIVLVNGANGIGTGWKCDVPQYNPLEVIDACKRMANGGELSTSKWVPWYVGYNGKMEETTDGFNSIGTYEVSGNTLTITELPIGRATEDWIESIQHLIPDKIKNYEKNLGPDSVTIKLNLTSPIDDPVTTLKLSTKLQTNRMWLYNAKNTITHYAGPTQIIQEHARERLKLYEASRISQIEKASHKMDLLNNKIRYIMEFIEGKIKIGKMSTSSLNEYLAQNGYLRSNNSFRYLTDDISTGQLTTDNVDKLRNQIRNITTDIDALRETTANKMWITDLNALRKEVDEYIVERLTPLDEDAPKPKKARK</sequence>
<dbReference type="Gene3D" id="3.90.199.10">
    <property type="entry name" value="Topoisomerase II, domain 5"/>
    <property type="match status" value="1"/>
</dbReference>
<comment type="catalytic activity">
    <reaction evidence="1">
        <text>ATP-dependent breakage, passage and rejoining of double-stranded DNA.</text>
        <dbReference type="EC" id="5.6.2.2"/>
    </reaction>
</comment>
<evidence type="ECO:0000256" key="6">
    <source>
        <dbReference type="ARBA" id="ARBA00022723"/>
    </source>
</evidence>
<dbReference type="InterPro" id="IPR001154">
    <property type="entry name" value="TopoII_euk"/>
</dbReference>
<keyword evidence="8" id="KW-0067">ATP-binding</keyword>
<accession>A0A6C0LS87</accession>
<dbReference type="EMBL" id="MN740557">
    <property type="protein sequence ID" value="QHU33457.1"/>
    <property type="molecule type" value="Genomic_DNA"/>
</dbReference>
<evidence type="ECO:0000256" key="4">
    <source>
        <dbReference type="ARBA" id="ARBA00011080"/>
    </source>
</evidence>
<dbReference type="GO" id="GO:0046872">
    <property type="term" value="F:metal ion binding"/>
    <property type="evidence" value="ECO:0007669"/>
    <property type="project" value="UniProtKB-KW"/>
</dbReference>
<evidence type="ECO:0000256" key="3">
    <source>
        <dbReference type="ARBA" id="ARBA00001946"/>
    </source>
</evidence>
<dbReference type="PANTHER" id="PTHR10169">
    <property type="entry name" value="DNA TOPOISOMERASE/GYRASE"/>
    <property type="match status" value="1"/>
</dbReference>
<evidence type="ECO:0000259" key="13">
    <source>
        <dbReference type="PROSITE" id="PS52040"/>
    </source>
</evidence>
<comment type="cofactor">
    <cofactor evidence="3">
        <name>Mg(2+)</name>
        <dbReference type="ChEBI" id="CHEBI:18420"/>
    </cofactor>
</comment>
<dbReference type="Gene3D" id="3.30.230.10">
    <property type="match status" value="1"/>
</dbReference>
<evidence type="ECO:0000256" key="11">
    <source>
        <dbReference type="ARBA" id="ARBA00023125"/>
    </source>
</evidence>
<dbReference type="Gene3D" id="3.40.50.670">
    <property type="match status" value="1"/>
</dbReference>
<keyword evidence="6" id="KW-0479">Metal-binding</keyword>
<dbReference type="Gene3D" id="3.30.565.10">
    <property type="entry name" value="Histidine kinase-like ATPase, C-terminal domain"/>
    <property type="match status" value="1"/>
</dbReference>
<dbReference type="Gene3D" id="3.30.1490.30">
    <property type="match status" value="1"/>
</dbReference>
<dbReference type="InterPro" id="IPR001241">
    <property type="entry name" value="Topo_IIA"/>
</dbReference>
<dbReference type="GO" id="GO:0005634">
    <property type="term" value="C:nucleus"/>
    <property type="evidence" value="ECO:0007669"/>
    <property type="project" value="TreeGrafter"/>
</dbReference>
<organism evidence="14">
    <name type="scientific">viral metagenome</name>
    <dbReference type="NCBI Taxonomy" id="1070528"/>
    <lineage>
        <taxon>unclassified sequences</taxon>
        <taxon>metagenomes</taxon>
        <taxon>organismal metagenomes</taxon>
    </lineage>
</organism>
<dbReference type="InterPro" id="IPR013758">
    <property type="entry name" value="Topo_IIA_A/C_ab"/>
</dbReference>
<evidence type="ECO:0000256" key="2">
    <source>
        <dbReference type="ARBA" id="ARBA00001913"/>
    </source>
</evidence>
<dbReference type="GO" id="GO:0006265">
    <property type="term" value="P:DNA topological change"/>
    <property type="evidence" value="ECO:0007669"/>
    <property type="project" value="InterPro"/>
</dbReference>
<proteinExistence type="inferred from homology"/>
<dbReference type="GO" id="GO:0003677">
    <property type="term" value="F:DNA binding"/>
    <property type="evidence" value="ECO:0007669"/>
    <property type="project" value="UniProtKB-KW"/>
</dbReference>
<dbReference type="SUPFAM" id="SSF54211">
    <property type="entry name" value="Ribosomal protein S5 domain 2-like"/>
    <property type="match status" value="1"/>
</dbReference>
<keyword evidence="9" id="KW-0460">Magnesium</keyword>
<evidence type="ECO:0000256" key="9">
    <source>
        <dbReference type="ARBA" id="ARBA00022842"/>
    </source>
</evidence>
<dbReference type="AlphaFoldDB" id="A0A6C0LS87"/>
<dbReference type="Pfam" id="PF00521">
    <property type="entry name" value="DNA_topoisoIV"/>
    <property type="match status" value="1"/>
</dbReference>
<keyword evidence="10" id="KW-0799">Topoisomerase</keyword>
<dbReference type="Pfam" id="PF00204">
    <property type="entry name" value="DNA_gyraseB"/>
    <property type="match status" value="1"/>
</dbReference>
<evidence type="ECO:0000256" key="1">
    <source>
        <dbReference type="ARBA" id="ARBA00000185"/>
    </source>
</evidence>